<accession>A0A5E7ABH4</accession>
<organism evidence="1 2">
    <name type="scientific">Pseudomonas fluorescens</name>
    <dbReference type="NCBI Taxonomy" id="294"/>
    <lineage>
        <taxon>Bacteria</taxon>
        <taxon>Pseudomonadati</taxon>
        <taxon>Pseudomonadota</taxon>
        <taxon>Gammaproteobacteria</taxon>
        <taxon>Pseudomonadales</taxon>
        <taxon>Pseudomonadaceae</taxon>
        <taxon>Pseudomonas</taxon>
    </lineage>
</organism>
<reference evidence="1 2" key="1">
    <citation type="submission" date="2019-09" db="EMBL/GenBank/DDBJ databases">
        <authorList>
            <person name="Chandra G."/>
            <person name="Truman W A."/>
        </authorList>
    </citation>
    <scope>NUCLEOTIDE SEQUENCE [LARGE SCALE GENOMIC DNA]</scope>
    <source>
        <strain evidence="1">PS833</strain>
    </source>
</reference>
<dbReference type="EMBL" id="CABVHU010000001">
    <property type="protein sequence ID" value="VVN76508.1"/>
    <property type="molecule type" value="Genomic_DNA"/>
</dbReference>
<gene>
    <name evidence="1" type="ORF">PS833_00770</name>
</gene>
<name>A0A5E7ABH4_PSEFL</name>
<evidence type="ECO:0000313" key="2">
    <source>
        <dbReference type="Proteomes" id="UP000409037"/>
    </source>
</evidence>
<proteinExistence type="predicted"/>
<sequence length="259" mass="26742">MTTFISKNADFSGGRLVDYDCPILDAGVCAWLGGGLSDAVRNFGTGPALTVVGSPTPIDDLFLRVSGAAYLQTGQLRTAESTVVVVYRNVDAAATGVNRPSIVSNDTGTAALRNGLSLYSGPSEGYAGAASISHVSQPANTLATLAQTLTVGARNVLAPQFFVAEEARQVSGLSKLTISTLTSPTETKTLSLGGSSTPPMDISQGAYRIGASYRTDGTALIGAVDVAFVAIIPRLLSAAEKQTLYNSVKRRFGAFGITI</sequence>
<dbReference type="Proteomes" id="UP000409037">
    <property type="component" value="Unassembled WGS sequence"/>
</dbReference>
<evidence type="ECO:0000313" key="1">
    <source>
        <dbReference type="EMBL" id="VVN76508.1"/>
    </source>
</evidence>
<dbReference type="AlphaFoldDB" id="A0A5E7ABH4"/>
<dbReference type="RefSeq" id="WP_150796671.1">
    <property type="nucleotide sequence ID" value="NZ_CABVHU010000001.1"/>
</dbReference>
<protein>
    <submittedName>
        <fullName evidence="1">Uncharacterized protein</fullName>
    </submittedName>
</protein>